<comment type="caution">
    <text evidence="1">The sequence shown here is derived from an EMBL/GenBank/DDBJ whole genome shotgun (WGS) entry which is preliminary data.</text>
</comment>
<reference evidence="1 2" key="1">
    <citation type="journal article" date="2017" name="Nat. Commun.">
        <title>Genome assembly with in vitro proximity ligation data and whole-genome triplication in lettuce.</title>
        <authorList>
            <person name="Reyes-Chin-Wo S."/>
            <person name="Wang Z."/>
            <person name="Yang X."/>
            <person name="Kozik A."/>
            <person name="Arikit S."/>
            <person name="Song C."/>
            <person name="Xia L."/>
            <person name="Froenicke L."/>
            <person name="Lavelle D.O."/>
            <person name="Truco M.J."/>
            <person name="Xia R."/>
            <person name="Zhu S."/>
            <person name="Xu C."/>
            <person name="Xu H."/>
            <person name="Xu X."/>
            <person name="Cox K."/>
            <person name="Korf I."/>
            <person name="Meyers B.C."/>
            <person name="Michelmore R.W."/>
        </authorList>
    </citation>
    <scope>NUCLEOTIDE SEQUENCE [LARGE SCALE GENOMIC DNA]</scope>
    <source>
        <strain evidence="2">cv. Salinas</strain>
        <tissue evidence="1">Seedlings</tissue>
    </source>
</reference>
<evidence type="ECO:0000313" key="2">
    <source>
        <dbReference type="Proteomes" id="UP000235145"/>
    </source>
</evidence>
<dbReference type="CDD" id="cd22744">
    <property type="entry name" value="OTU"/>
    <property type="match status" value="1"/>
</dbReference>
<evidence type="ECO:0008006" key="3">
    <source>
        <dbReference type="Google" id="ProtNLM"/>
    </source>
</evidence>
<dbReference type="EMBL" id="NBSK02000008">
    <property type="protein sequence ID" value="KAJ0193397.1"/>
    <property type="molecule type" value="Genomic_DNA"/>
</dbReference>
<dbReference type="AlphaFoldDB" id="A0A9R1X230"/>
<organism evidence="1 2">
    <name type="scientific">Lactuca sativa</name>
    <name type="common">Garden lettuce</name>
    <dbReference type="NCBI Taxonomy" id="4236"/>
    <lineage>
        <taxon>Eukaryota</taxon>
        <taxon>Viridiplantae</taxon>
        <taxon>Streptophyta</taxon>
        <taxon>Embryophyta</taxon>
        <taxon>Tracheophyta</taxon>
        <taxon>Spermatophyta</taxon>
        <taxon>Magnoliopsida</taxon>
        <taxon>eudicotyledons</taxon>
        <taxon>Gunneridae</taxon>
        <taxon>Pentapetalae</taxon>
        <taxon>asterids</taxon>
        <taxon>campanulids</taxon>
        <taxon>Asterales</taxon>
        <taxon>Asteraceae</taxon>
        <taxon>Cichorioideae</taxon>
        <taxon>Cichorieae</taxon>
        <taxon>Lactucinae</taxon>
        <taxon>Lactuca</taxon>
    </lineage>
</organism>
<name>A0A9R1X230_LACSA</name>
<gene>
    <name evidence="1" type="ORF">LSAT_V11C800441720</name>
</gene>
<keyword evidence="2" id="KW-1185">Reference proteome</keyword>
<dbReference type="Proteomes" id="UP000235145">
    <property type="component" value="Unassembled WGS sequence"/>
</dbReference>
<protein>
    <recommendedName>
        <fullName evidence="3">OTU domain-containing protein</fullName>
    </recommendedName>
</protein>
<evidence type="ECO:0000313" key="1">
    <source>
        <dbReference type="EMBL" id="KAJ0193397.1"/>
    </source>
</evidence>
<sequence length="202" mass="23942">MHDPFLMKSIPDVFHDYIDKMQDVIGDGNYGFRAVAVSLGHSEDQWLYIRQQLLEELQSQFYAYQQVFTDGFNEVYESLCWFESPAYLRHWMIMPLTGYLIANKFGVIVHCLSHEQSTTCFPLWRGPEEFQSHRNITVALVGRHYFSVSLKGNYPMPPTTTYWNAHKSSSASFWQTMYWSRFELYNQHRSRSSKISWIHIKD</sequence>
<proteinExistence type="predicted"/>
<accession>A0A9R1X230</accession>